<dbReference type="EMBL" id="UGOW01000001">
    <property type="protein sequence ID" value="STY18912.1"/>
    <property type="molecule type" value="Genomic_DNA"/>
</dbReference>
<evidence type="ECO:0000313" key="5">
    <source>
        <dbReference type="EMBL" id="KTD46318.1"/>
    </source>
</evidence>
<dbReference type="Gene3D" id="3.30.300.30">
    <property type="match status" value="2"/>
</dbReference>
<dbReference type="Proteomes" id="UP000054639">
    <property type="component" value="Unassembled WGS sequence"/>
</dbReference>
<dbReference type="Pfam" id="PF00975">
    <property type="entry name" value="Thioesterase"/>
    <property type="match status" value="1"/>
</dbReference>
<dbReference type="SUPFAM" id="SSF56801">
    <property type="entry name" value="Acetyl-CoA synthetase-like"/>
    <property type="match status" value="2"/>
</dbReference>
<dbReference type="PROSITE" id="PS00012">
    <property type="entry name" value="PHOSPHOPANTETHEINE"/>
    <property type="match status" value="1"/>
</dbReference>
<reference evidence="5 7" key="1">
    <citation type="submission" date="2015-11" db="EMBL/GenBank/DDBJ databases">
        <title>Genomic analysis of 38 Legionella species identifies large and diverse effector repertoires.</title>
        <authorList>
            <person name="Burstein D."/>
            <person name="Amaro F."/>
            <person name="Zusman T."/>
            <person name="Lifshitz Z."/>
            <person name="Cohen O."/>
            <person name="Gilbert J.A."/>
            <person name="Pupko T."/>
            <person name="Shuman H.A."/>
            <person name="Segal G."/>
        </authorList>
    </citation>
    <scope>NUCLEOTIDE SEQUENCE [LARGE SCALE GENOMIC DNA]</scope>
    <source>
        <strain evidence="5 7">ATCC 49507</strain>
    </source>
</reference>
<dbReference type="CDD" id="cd05930">
    <property type="entry name" value="A_NRPS"/>
    <property type="match status" value="2"/>
</dbReference>
<dbReference type="EC" id="5.1.1.11" evidence="6"/>
<dbReference type="Gene3D" id="3.40.50.12780">
    <property type="entry name" value="N-terminal domain of ligase-like"/>
    <property type="match status" value="2"/>
</dbReference>
<feature type="domain" description="Carrier" evidence="4">
    <location>
        <begin position="1039"/>
        <end position="1113"/>
    </location>
</feature>
<evidence type="ECO:0000259" key="4">
    <source>
        <dbReference type="PROSITE" id="PS50075"/>
    </source>
</evidence>
<dbReference type="InterPro" id="IPR006162">
    <property type="entry name" value="Ppantetheine_attach_site"/>
</dbReference>
<keyword evidence="7" id="KW-1185">Reference proteome</keyword>
<dbReference type="Gene3D" id="1.10.1200.10">
    <property type="entry name" value="ACP-like"/>
    <property type="match status" value="2"/>
</dbReference>
<evidence type="ECO:0000313" key="8">
    <source>
        <dbReference type="Proteomes" id="UP000254230"/>
    </source>
</evidence>
<dbReference type="Gene3D" id="3.30.559.10">
    <property type="entry name" value="Chloramphenicol acetyltransferase-like domain"/>
    <property type="match status" value="5"/>
</dbReference>
<dbReference type="InterPro" id="IPR010071">
    <property type="entry name" value="AA_adenyl_dom"/>
</dbReference>
<evidence type="ECO:0000313" key="7">
    <source>
        <dbReference type="Proteomes" id="UP000054639"/>
    </source>
</evidence>
<dbReference type="InterPro" id="IPR023213">
    <property type="entry name" value="CAT-like_dom_sf"/>
</dbReference>
<sequence length="3793" mass="434045">MMTVDEFFCALKKEDILLTEQEGKLICHVKKGEDLSPEYRLYLKQNKEEILRKLKLLSHSDSIKKMYGLTPLQEGLLFHSLDSSTDLSLYCQQKCWEIEQNIDLHVFKKAWHILFDRYDVLRARFIWQQLDRPQQEIVDEVELPWFEYDINDTSADLDTFLANDWRTGFDLMQAPLVRLILLKVNGKPYRFVFTHHHLILDGWSSSLLLQELETLYFEGVSGKISHVHSSSPSHSSLVEWLEKQDSRAGLQFWKEHLGGFAEGNSLPVRLNQEVITSTLGEKQVSIFEHRFDPVFSKACVEFARKNGITINALMQFSWGLLLSIYSGSNDVLFGMVSSGRTATIDDAEHIIGMCINTLPFRVKITARLSVIDHLKQVHTDIQKANVYGFLKLVDLRKYTELEAGVDFFSSLFLFENYPGRKKALSDASLWHHRTIQEKTNVPITLQVFEELDQSLWLKLQLAPDIAFQFNGKRLLRHYEGVLNWIIQHSDQSPFACDYLSEEERTKILRWSQGPVKERDKTVLSIYYANPCFNSDKILLEYDGLPLSFAAFEALTNKWANLLQSKYQVTQGDAIAFLLTEPSAAVVLMFSILKLGAHYVPLHQDWPRARQQKAVADAGVRLWITDANVTLSSNELHPAIILSSYVKEVQHLEHYSKEFKADYIAPHELVYTIYTSGTTGVPKGASVYHESVSNVIRWCEETTPIESDSKFLIVSSLSFDLTQKYILTPICLGAELHFLPDGHFDIWAILSIIESKKITHLTCTPSVFRLLLDEAETDNFQCMRSLKQIVFGGEKLQLPKLAAWMASGFYAANLHNSYGPTECTDIVTCFTLPQGSALSEIPGEFSIGTPVPNLTVYILGRESCFEGIGVPGELCIGGMGVGSGYLSDKALTQQRFVSNPINSAERIYHTGDWGIWREDGLIHFLGRKDAQIKYHGHRIDLTEIERVLNNQPEMKQSAIALQGEENKEKIIAYCVPLNMDEPINAELLRTRLLQELPQYMIPHVFIELTEIPLTHNGKLNRAALPLLDREVFELQEDFVAPVTQEEQQLAQIWAEVLGQSQIGINDNFFSLGGDSILGIQVVAKARALGLSFEAHNLFQYPTVYELAKIAHQSKALIIDQGLASGTFPLSPPQAWFLRMQPDNPSHFNQSFLFKLKKSVALNSLEGALKELVNHHDALRLRLRKGHQTADVAFYDAQDHAFVPFLHQVKVQKEQDLEDLCNSYQASLDIEQGPVMVAVLIEGAEFKYKRLFLAINHFVVDTVSWRIILEDFQALIEQLEMNKTISLPKKTSSYRSWVEGLHRAINSTLQNELPYWEKISSGYRPVPVELNQDYFPKRHETELVHISWTKEQTQNLLTQAHVAYNTRMNDLLLVALSLAFWRWQHIEQLWFNLEGHGREPITQDVDISRTVGWFTSFFPQKLTFKTDFADNYAEMIKSIKEQIRRVPNQGAGFGPLWCYLNECPINIACNVSFNYLGQLDSSFNEGWLLSLASENKGRERSPNHRSPFQLDLNAAILNHQFTMRVRYSPKNYREESVRHFAQLFNDSLDQLVAHCLAQNSSTKTPSDFNQINITQDTIDKLSTHGGLENAFPLTPLQEGMLFHSLSLPGDDVYCTQVCMQFSAEDFNSIDFKQVWEEIVEKYDVFRTRFVWEGVERPFQVVYADRKLKWNELDWQEYTESKIEELYQVFLYEDRQQGFDFTQDGLYRLSLIRFSENTFACVFTHHHLLLDGWSISLLIDEVVKKYINANNSKKNGSKVAGYGSFVNVFYQTNKEECKEFWHDYLRGFEKTTTLGFANNALDVHKQIKSVSRLSTHLDVVLSDKCRQFAKVAHVSLSTFMEYTWAVLLYLYNGERDIVLGDVSSTRHLEGMTHSEYMVGLFIATLPKRIALKLNRPIIEQLHELNLMSQKLVKYSNVSLKEIQQETSLDPKASLFSSIFAFENYPINTTWVKHDRFHLLEKRTYEKNNYPFTLFVIPKAEVELRFVWDGECFDKVAIERVSRRYKNLLGIFIESDNLLPLDQLLYQFFKQEDLAYHQPPSVQFLHAIHNEMPLSYHQERLRFIDQFETGSVYDLAPSYHNIPIVVQFFSELDLGKLHWVVETVLKKHAVLRGIFTEEGGQNCFRILDVQEAIEGIKFNVQQMSHLNLEEILAIVAEDANKPFAIDKHRLRVGIYLQQEQHFIFVLTVHHSLCDFQSTGILADEIGGCYLGLDNEKASSTLSFMDFSLWQRNLSFELIDRLFFYWRWQLALPLQALKLPEDHSRPPVHRYSQSKISAELSPDLLLGVQQVAMSSNVSEEEVFLGSLQVVLAQYSSTNEVIVGREHDNRICSDLDYTIGPLGNLTVIRSILDWHDELKTHFFKLKQLCDLADLYSGLPFDQLVKMVNPEKDMSRTALFDVLFKYMQSEGEEANSTPNSYKHLVNYLGYGKYDYVFFIKAGSSGSAIDVIYNRDIYDEESARQLLRHYIALLQNLPRLLYERIEDIDLLSEEEKRIQLEVWNRPDITFPKTLTIVQRFEEMVCLYPHHIALRFVHEEMTYRDLNRMANQLSEYLMHHGVGREMLVGLLMPRSLDMIVVLLAVLKTGAAYLPLDVHAPERRNQHIIENSKVQFLITGLSNSEQFIEHVAHVLDWNCIKHQLHRYSQENPGTDIKSSDAAYCIYTSGTTGVPKGVTISHQNVIRLFLNDEALFAFSATDRWLQFHSYHFDFSVWEIFGGLLFGGCIVLVAKDDTLNPSRILELLRTERISVLNQTPTAFFSLSREVVAQDYPSLDALRMVIFGGEKLDTRYLLEWVTKYQHMKMINMYGITETTVHVSYKEIQLEDILHNRSNIGKAIPTTLMYIMDQHQNLLPPGVQGEIYVGGAGLGDGYLYNPALTAERFINHPYRVGERLYRSGDRGKLLLNGEVIYQGRNDNQVNIRGFRIELGEIETCLAKITGISHAVVLVDYSIVMTPKIIAYYMADKTMQSADIYSQLRDFLPHYMIPAYLIQVPRIPLTVQGKVDKAALPSPTDLKNDELHRSEPQTEVELILAQIWENVLSRESIYLEDNFFDLGGDSILIIVAISKAREQGIYLTPKDFFIASTLKDLVKLAAFHHKQIAALPIPSGPLPLSPIQHWFFARDLAKPNHFNQSVLLRANDSIHTEFLQQALIELVNYHDALRIRFSVDKEGQWKQTYQNKVTSQDIPLYVLKPSGLSGEWEEGELLAAFTQLQAGLNFQNGPLMRAALVPKAEGTKDLLLLVIHHLVVDTVSWHLIINDLELIYKAKLAGVDADLPSKTSSFYDWVLALETYKNSWACKLQNSFWHSIVQSDKLLKSREEQNKQQQYSAASCSLSLGKKVTQTLSKALANRSDISIDDIIFTAVYNACQSTLDDEFICYKEGHGRVGDLLGVDLTRTVGWFTSLYPIMAGVPVADLDENQSRSNLQRWLQRKLLIPDEGIGYGLIRYGGAHEAEVEPLQKYRIGINFLGRHEIARQNAFFSRSDLACGLEFSSHNHRFFDVNIVGWIGTNGLELKIAYDANTFGADSLQYFTNKVRNTIQDIGQTLKQIPSDSVQLNQVILGSLPLFKPVLSWSEEAVNTPLFLFPPLLGGAETYIELANRLGSDRPVYSLESYNLHSGYSSVSDLAELARYYSTVILAILQDFPAHNKICLGGWSMGGLLAWEVAHQLAKKSIVIEKLYLIDTPVHLANHFFNASEIAFDHYLSQLMDIAKINESLKEKYYTIYESERTAIANYSIQPNECDVVLFAAQASYGDLHEGWSQFACKVEFYDVPGSHFDIMKEDNLEKIASVINGNAKQKD</sequence>
<dbReference type="Pfam" id="PF00668">
    <property type="entry name" value="Condensation"/>
    <property type="match status" value="5"/>
</dbReference>
<dbReference type="NCBIfam" id="TIGR01733">
    <property type="entry name" value="AA-adenyl-dom"/>
    <property type="match status" value="2"/>
</dbReference>
<keyword evidence="2" id="KW-0596">Phosphopantetheine</keyword>
<comment type="cofactor">
    <cofactor evidence="1">
        <name>pantetheine 4'-phosphate</name>
        <dbReference type="ChEBI" id="CHEBI:47942"/>
    </cofactor>
</comment>
<evidence type="ECO:0000256" key="1">
    <source>
        <dbReference type="ARBA" id="ARBA00001957"/>
    </source>
</evidence>
<dbReference type="SUPFAM" id="SSF47336">
    <property type="entry name" value="ACP-like"/>
    <property type="match status" value="2"/>
</dbReference>
<dbReference type="Proteomes" id="UP000254230">
    <property type="component" value="Unassembled WGS sequence"/>
</dbReference>
<protein>
    <submittedName>
        <fullName evidence="6">Non-ribosomal peptide synthetase/polyketide synthetase</fullName>
        <ecNumber evidence="6">5.1.1.11</ecNumber>
    </submittedName>
</protein>
<dbReference type="InterPro" id="IPR029058">
    <property type="entry name" value="AB_hydrolase_fold"/>
</dbReference>
<organism evidence="6 8">
    <name type="scientific">Legionella quateirensis</name>
    <dbReference type="NCBI Taxonomy" id="45072"/>
    <lineage>
        <taxon>Bacteria</taxon>
        <taxon>Pseudomonadati</taxon>
        <taxon>Pseudomonadota</taxon>
        <taxon>Gammaproteobacteria</taxon>
        <taxon>Legionellales</taxon>
        <taxon>Legionellaceae</taxon>
        <taxon>Legionella</taxon>
    </lineage>
</organism>
<keyword evidence="6" id="KW-0413">Isomerase</keyword>
<keyword evidence="3" id="KW-0597">Phosphoprotein</keyword>
<dbReference type="Pfam" id="PF00501">
    <property type="entry name" value="AMP-binding"/>
    <property type="match status" value="2"/>
</dbReference>
<dbReference type="InterPro" id="IPR001242">
    <property type="entry name" value="Condensation_dom"/>
</dbReference>
<dbReference type="InterPro" id="IPR009081">
    <property type="entry name" value="PP-bd_ACP"/>
</dbReference>
<dbReference type="NCBIfam" id="TIGR01720">
    <property type="entry name" value="NRPS-para261"/>
    <property type="match status" value="1"/>
</dbReference>
<dbReference type="CDD" id="cd19534">
    <property type="entry name" value="E_NRPS"/>
    <property type="match status" value="1"/>
</dbReference>
<feature type="domain" description="Carrier" evidence="4">
    <location>
        <begin position="3016"/>
        <end position="3090"/>
    </location>
</feature>
<dbReference type="GO" id="GO:0047462">
    <property type="term" value="F:phenylalanine racemase (ATP-hydrolyzing) activity"/>
    <property type="evidence" value="ECO:0007669"/>
    <property type="project" value="UniProtKB-EC"/>
</dbReference>
<dbReference type="InterPro" id="IPR010060">
    <property type="entry name" value="NRPS_synth"/>
</dbReference>
<dbReference type="FunFam" id="1.10.1200.10:FF:000005">
    <property type="entry name" value="Nonribosomal peptide synthetase 1"/>
    <property type="match status" value="1"/>
</dbReference>
<proteinExistence type="predicted"/>
<dbReference type="PROSITE" id="PS50075">
    <property type="entry name" value="CARRIER"/>
    <property type="match status" value="2"/>
</dbReference>
<dbReference type="PANTHER" id="PTHR45398">
    <property type="match status" value="1"/>
</dbReference>
<reference evidence="6 8" key="2">
    <citation type="submission" date="2018-06" db="EMBL/GenBank/DDBJ databases">
        <authorList>
            <consortium name="Pathogen Informatics"/>
            <person name="Doyle S."/>
        </authorList>
    </citation>
    <scope>NUCLEOTIDE SEQUENCE [LARGE SCALE GENOMIC DNA]</scope>
    <source>
        <strain evidence="6 8">NCTC12376</strain>
    </source>
</reference>
<evidence type="ECO:0000256" key="3">
    <source>
        <dbReference type="ARBA" id="ARBA00022553"/>
    </source>
</evidence>
<dbReference type="InterPro" id="IPR000873">
    <property type="entry name" value="AMP-dep_synth/lig_dom"/>
</dbReference>
<dbReference type="FunFam" id="3.40.50.980:FF:000001">
    <property type="entry name" value="Non-ribosomal peptide synthetase"/>
    <property type="match status" value="1"/>
</dbReference>
<dbReference type="InterPro" id="IPR045851">
    <property type="entry name" value="AMP-bd_C_sf"/>
</dbReference>
<evidence type="ECO:0000313" key="6">
    <source>
        <dbReference type="EMBL" id="STY18912.1"/>
    </source>
</evidence>
<evidence type="ECO:0000256" key="2">
    <source>
        <dbReference type="ARBA" id="ARBA00022450"/>
    </source>
</evidence>
<accession>A0A378KWF0</accession>
<dbReference type="STRING" id="45072.Lqua_2421"/>
<dbReference type="FunFam" id="3.40.50.12780:FF:000012">
    <property type="entry name" value="Non-ribosomal peptide synthetase"/>
    <property type="match status" value="1"/>
</dbReference>
<dbReference type="InterPro" id="IPR036736">
    <property type="entry name" value="ACP-like_sf"/>
</dbReference>
<dbReference type="PANTHER" id="PTHR45398:SF1">
    <property type="entry name" value="ENZYME, PUTATIVE (JCVI)-RELATED"/>
    <property type="match status" value="1"/>
</dbReference>
<dbReference type="OrthoDB" id="9757559at2"/>
<dbReference type="Pfam" id="PF00550">
    <property type="entry name" value="PP-binding"/>
    <property type="match status" value="2"/>
</dbReference>
<dbReference type="NCBIfam" id="NF003417">
    <property type="entry name" value="PRK04813.1"/>
    <property type="match status" value="2"/>
</dbReference>
<gene>
    <name evidence="6" type="primary">lgrB</name>
    <name evidence="5" type="ORF">Lqua_2421</name>
    <name evidence="6" type="ORF">NCTC12376_02738</name>
</gene>
<dbReference type="RefSeq" id="WP_083501328.1">
    <property type="nucleotide sequence ID" value="NZ_CAAAIL010000001.1"/>
</dbReference>
<dbReference type="InterPro" id="IPR042099">
    <property type="entry name" value="ANL_N_sf"/>
</dbReference>
<dbReference type="SUPFAM" id="SSF52777">
    <property type="entry name" value="CoA-dependent acyltransferases"/>
    <property type="match status" value="10"/>
</dbReference>
<dbReference type="InterPro" id="IPR001031">
    <property type="entry name" value="Thioesterase"/>
</dbReference>
<dbReference type="Gene3D" id="3.40.50.1820">
    <property type="entry name" value="alpha/beta hydrolase"/>
    <property type="match status" value="1"/>
</dbReference>
<dbReference type="Gene3D" id="3.30.559.30">
    <property type="entry name" value="Nonribosomal peptide synthetase, condensation domain"/>
    <property type="match status" value="5"/>
</dbReference>
<dbReference type="EMBL" id="LNYR01000034">
    <property type="protein sequence ID" value="KTD46318.1"/>
    <property type="molecule type" value="Genomic_DNA"/>
</dbReference>
<dbReference type="GO" id="GO:0044550">
    <property type="term" value="P:secondary metabolite biosynthetic process"/>
    <property type="evidence" value="ECO:0007669"/>
    <property type="project" value="UniProtKB-ARBA"/>
</dbReference>
<dbReference type="SUPFAM" id="SSF53474">
    <property type="entry name" value="alpha/beta-Hydrolases"/>
    <property type="match status" value="1"/>
</dbReference>
<name>A0A378KWF0_9GAMM</name>